<dbReference type="EMBL" id="FNGA01000001">
    <property type="protein sequence ID" value="SDK45305.1"/>
    <property type="molecule type" value="Genomic_DNA"/>
</dbReference>
<evidence type="ECO:0000256" key="5">
    <source>
        <dbReference type="ARBA" id="ARBA00022692"/>
    </source>
</evidence>
<dbReference type="OrthoDB" id="9806929at2"/>
<evidence type="ECO:0000256" key="8">
    <source>
        <dbReference type="ARBA" id="ARBA00023136"/>
    </source>
</evidence>
<evidence type="ECO:0000256" key="7">
    <source>
        <dbReference type="ARBA" id="ARBA00022989"/>
    </source>
</evidence>
<keyword evidence="5 9" id="KW-0812">Transmembrane</keyword>
<dbReference type="RefSeq" id="WP_092157889.1">
    <property type="nucleotide sequence ID" value="NZ_FNGA01000001.1"/>
</dbReference>
<accession>A0A1G9C220</accession>
<organism evidence="11 12">
    <name type="scientific">Maridesulfovibrio ferrireducens</name>
    <dbReference type="NCBI Taxonomy" id="246191"/>
    <lineage>
        <taxon>Bacteria</taxon>
        <taxon>Pseudomonadati</taxon>
        <taxon>Thermodesulfobacteriota</taxon>
        <taxon>Desulfovibrionia</taxon>
        <taxon>Desulfovibrionales</taxon>
        <taxon>Desulfovibrionaceae</taxon>
        <taxon>Maridesulfovibrio</taxon>
    </lineage>
</organism>
<dbReference type="Proteomes" id="UP000199053">
    <property type="component" value="Unassembled WGS sequence"/>
</dbReference>
<evidence type="ECO:0000313" key="12">
    <source>
        <dbReference type="Proteomes" id="UP000199053"/>
    </source>
</evidence>
<keyword evidence="7 9" id="KW-1133">Transmembrane helix</keyword>
<keyword evidence="12" id="KW-1185">Reference proteome</keyword>
<evidence type="ECO:0000256" key="1">
    <source>
        <dbReference type="ARBA" id="ARBA00004651"/>
    </source>
</evidence>
<evidence type="ECO:0000256" key="6">
    <source>
        <dbReference type="ARBA" id="ARBA00022779"/>
    </source>
</evidence>
<feature type="transmembrane region" description="Helical" evidence="9">
    <location>
        <begin position="181"/>
        <end position="201"/>
    </location>
</feature>
<dbReference type="InterPro" id="IPR047055">
    <property type="entry name" value="MotA-like"/>
</dbReference>
<dbReference type="PANTHER" id="PTHR30433:SF2">
    <property type="entry name" value="MOTILITY PROTEIN A"/>
    <property type="match status" value="1"/>
</dbReference>
<dbReference type="GO" id="GO:0071978">
    <property type="term" value="P:bacterial-type flagellum-dependent swarming motility"/>
    <property type="evidence" value="ECO:0007669"/>
    <property type="project" value="InterPro"/>
</dbReference>
<keyword evidence="3" id="KW-0813">Transport</keyword>
<feature type="domain" description="MotA/TolQ/ExbB proton channel" evidence="10">
    <location>
        <begin position="101"/>
        <end position="219"/>
    </location>
</feature>
<proteinExistence type="inferred from homology"/>
<dbReference type="AlphaFoldDB" id="A0A1G9C220"/>
<dbReference type="PANTHER" id="PTHR30433">
    <property type="entry name" value="CHEMOTAXIS PROTEIN MOTA"/>
    <property type="match status" value="1"/>
</dbReference>
<name>A0A1G9C220_9BACT</name>
<comment type="subcellular location">
    <subcellularLocation>
        <location evidence="1">Cell membrane</location>
        <topology evidence="1">Multi-pass membrane protein</topology>
    </subcellularLocation>
</comment>
<sequence length="258" mass="28107">MNIATIIGIIFGMAILAVATYTSTDSVGVFINIPGIAIVGGGTIAATFICYPLREVMRVLKVFMMAMGADELPLENYINVIVNLSKQVAAKGEENLEGSLKNIENEFLREGLQMLVDGYSKEEIKEILDNRIQQYHEQEHGAAGIYRTMAILSPAFGIIGTLIGLIAMMQGMGTNIGSIGPAMATALTTTLYGALFANMLFMPIAIKVENRIDEITLLMRVIRDGILFIKDKTPSAIVMDKLKGYLPPRKWATVKASK</sequence>
<reference evidence="12" key="1">
    <citation type="submission" date="2016-10" db="EMBL/GenBank/DDBJ databases">
        <authorList>
            <person name="Varghese N."/>
            <person name="Submissions S."/>
        </authorList>
    </citation>
    <scope>NUCLEOTIDE SEQUENCE [LARGE SCALE GENOMIC DNA]</scope>
    <source>
        <strain evidence="12">DSM 16995</strain>
    </source>
</reference>
<dbReference type="PROSITE" id="PS01307">
    <property type="entry name" value="MOTA"/>
    <property type="match status" value="1"/>
</dbReference>
<evidence type="ECO:0000256" key="2">
    <source>
        <dbReference type="ARBA" id="ARBA00008038"/>
    </source>
</evidence>
<keyword evidence="4" id="KW-1003">Cell membrane</keyword>
<dbReference type="GO" id="GO:0006935">
    <property type="term" value="P:chemotaxis"/>
    <property type="evidence" value="ECO:0007669"/>
    <property type="project" value="InterPro"/>
</dbReference>
<evidence type="ECO:0000313" key="11">
    <source>
        <dbReference type="EMBL" id="SDK45305.1"/>
    </source>
</evidence>
<evidence type="ECO:0000256" key="4">
    <source>
        <dbReference type="ARBA" id="ARBA00022475"/>
    </source>
</evidence>
<comment type="similarity">
    <text evidence="2">Belongs to the MotA family.</text>
</comment>
<dbReference type="InterPro" id="IPR002898">
    <property type="entry name" value="MotA_ExbB_proton_chnl"/>
</dbReference>
<keyword evidence="6" id="KW-0283">Flagellar rotation</keyword>
<evidence type="ECO:0000259" key="10">
    <source>
        <dbReference type="Pfam" id="PF01618"/>
    </source>
</evidence>
<protein>
    <submittedName>
        <fullName evidence="11">Chemotaxis protein MotA</fullName>
    </submittedName>
</protein>
<evidence type="ECO:0000256" key="3">
    <source>
        <dbReference type="ARBA" id="ARBA00022448"/>
    </source>
</evidence>
<dbReference type="STRING" id="246191.SAMN05660337_0492"/>
<dbReference type="GO" id="GO:0005886">
    <property type="term" value="C:plasma membrane"/>
    <property type="evidence" value="ECO:0007669"/>
    <property type="project" value="UniProtKB-SubCell"/>
</dbReference>
<gene>
    <name evidence="11" type="ORF">SAMN05660337_0492</name>
</gene>
<feature type="transmembrane region" description="Helical" evidence="9">
    <location>
        <begin position="29"/>
        <end position="51"/>
    </location>
</feature>
<feature type="transmembrane region" description="Helical" evidence="9">
    <location>
        <begin position="149"/>
        <end position="169"/>
    </location>
</feature>
<keyword evidence="8 9" id="KW-0472">Membrane</keyword>
<evidence type="ECO:0000256" key="9">
    <source>
        <dbReference type="SAM" id="Phobius"/>
    </source>
</evidence>
<dbReference type="Pfam" id="PF01618">
    <property type="entry name" value="MotA_ExbB"/>
    <property type="match status" value="1"/>
</dbReference>
<dbReference type="InterPro" id="IPR000540">
    <property type="entry name" value="Flag_MotA_CS"/>
</dbReference>